<accession>A0A5C6RYB1</accession>
<evidence type="ECO:0000256" key="2">
    <source>
        <dbReference type="ARBA" id="ARBA00022448"/>
    </source>
</evidence>
<organism evidence="5 6">
    <name type="scientific">Vicingus serpentipes</name>
    <dbReference type="NCBI Taxonomy" id="1926625"/>
    <lineage>
        <taxon>Bacteria</taxon>
        <taxon>Pseudomonadati</taxon>
        <taxon>Bacteroidota</taxon>
        <taxon>Flavobacteriia</taxon>
        <taxon>Flavobacteriales</taxon>
        <taxon>Vicingaceae</taxon>
        <taxon>Vicingus</taxon>
    </lineage>
</organism>
<keyword evidence="2" id="KW-0813">Transport</keyword>
<comment type="similarity">
    <text evidence="1">Belongs to the bacterial solute-binding protein 5 family.</text>
</comment>
<dbReference type="PANTHER" id="PTHR30290:SF9">
    <property type="entry name" value="OLIGOPEPTIDE-BINDING PROTEIN APPA"/>
    <property type="match status" value="1"/>
</dbReference>
<proteinExistence type="inferred from homology"/>
<evidence type="ECO:0000259" key="4">
    <source>
        <dbReference type="Pfam" id="PF00496"/>
    </source>
</evidence>
<evidence type="ECO:0000256" key="1">
    <source>
        <dbReference type="ARBA" id="ARBA00005695"/>
    </source>
</evidence>
<keyword evidence="3" id="KW-0732">Signal</keyword>
<dbReference type="InterPro" id="IPR039424">
    <property type="entry name" value="SBP_5"/>
</dbReference>
<dbReference type="Gene3D" id="3.40.190.10">
    <property type="entry name" value="Periplasmic binding protein-like II"/>
    <property type="match status" value="1"/>
</dbReference>
<dbReference type="SUPFAM" id="SSF53850">
    <property type="entry name" value="Periplasmic binding protein-like II"/>
    <property type="match status" value="1"/>
</dbReference>
<dbReference type="PIRSF" id="PIRSF002741">
    <property type="entry name" value="MppA"/>
    <property type="match status" value="1"/>
</dbReference>
<comment type="caution">
    <text evidence="5">The sequence shown here is derived from an EMBL/GenBank/DDBJ whole genome shotgun (WGS) entry which is preliminary data.</text>
</comment>
<reference evidence="5 6" key="1">
    <citation type="submission" date="2019-08" db="EMBL/GenBank/DDBJ databases">
        <title>Genome of Vicingus serpentipes NCIMB 15042.</title>
        <authorList>
            <person name="Bowman J.P."/>
        </authorList>
    </citation>
    <scope>NUCLEOTIDE SEQUENCE [LARGE SCALE GENOMIC DNA]</scope>
    <source>
        <strain evidence="5 6">NCIMB 15042</strain>
    </source>
</reference>
<dbReference type="InterPro" id="IPR000914">
    <property type="entry name" value="SBP_5_dom"/>
</dbReference>
<name>A0A5C6RYB1_9FLAO</name>
<dbReference type="Proteomes" id="UP000321721">
    <property type="component" value="Unassembled WGS sequence"/>
</dbReference>
<dbReference type="Gene3D" id="3.10.105.10">
    <property type="entry name" value="Dipeptide-binding Protein, Domain 3"/>
    <property type="match status" value="1"/>
</dbReference>
<evidence type="ECO:0000313" key="5">
    <source>
        <dbReference type="EMBL" id="TXB66779.1"/>
    </source>
</evidence>
<dbReference type="InterPro" id="IPR030678">
    <property type="entry name" value="Peptide/Ni-bd"/>
</dbReference>
<keyword evidence="6" id="KW-1185">Reference proteome</keyword>
<evidence type="ECO:0000256" key="3">
    <source>
        <dbReference type="ARBA" id="ARBA00022729"/>
    </source>
</evidence>
<feature type="domain" description="Solute-binding protein family 5" evidence="4">
    <location>
        <begin position="71"/>
        <end position="486"/>
    </location>
</feature>
<dbReference type="GO" id="GO:0015833">
    <property type="term" value="P:peptide transport"/>
    <property type="evidence" value="ECO:0007669"/>
    <property type="project" value="TreeGrafter"/>
</dbReference>
<dbReference type="GO" id="GO:1904680">
    <property type="term" value="F:peptide transmembrane transporter activity"/>
    <property type="evidence" value="ECO:0007669"/>
    <property type="project" value="TreeGrafter"/>
</dbReference>
<dbReference type="GO" id="GO:0043190">
    <property type="term" value="C:ATP-binding cassette (ABC) transporter complex"/>
    <property type="evidence" value="ECO:0007669"/>
    <property type="project" value="InterPro"/>
</dbReference>
<dbReference type="AlphaFoldDB" id="A0A5C6RYB1"/>
<dbReference type="GO" id="GO:0030288">
    <property type="term" value="C:outer membrane-bounded periplasmic space"/>
    <property type="evidence" value="ECO:0007669"/>
    <property type="project" value="UniProtKB-ARBA"/>
</dbReference>
<dbReference type="RefSeq" id="WP_147097719.1">
    <property type="nucleotide sequence ID" value="NZ_VOOS01000001.1"/>
</dbReference>
<protein>
    <recommendedName>
        <fullName evidence="4">Solute-binding protein family 5 domain-containing protein</fullName>
    </recommendedName>
</protein>
<gene>
    <name evidence="5" type="ORF">FRY74_00935</name>
</gene>
<dbReference type="PANTHER" id="PTHR30290">
    <property type="entry name" value="PERIPLASMIC BINDING COMPONENT OF ABC TRANSPORTER"/>
    <property type="match status" value="1"/>
</dbReference>
<sequence>MKQIKFIILLLVIAVFDSCVDKRDLSNNTVIAHISSNPDGLHPFNDNSANRTYIFNYTQQTLVSMDIENLEIEPQLIKSMPEVSEDGLEYTYELKEGIKWADGSAFTVDDVIFTTKIQVCPLTNNTNVKGNYTSVIESVKKHPEDPNKFIMRAKTLHVSNLEIFAEVYMQQKSHWDPDGILDNLTFEEMYDENFKASEDVSNWFNSFNSGDNSYQPEKLVGLGPYQVTEFNIGSYITLEKKENWYGDDNTTDLAYQNYPDKIIFKIISDDAASYLAIKNQQIDVSTYIGTTKLMKLQAIDYFNNNYHSAFMDQYSYSYMGLNMKPDGTEFKPFFTDQKVRRAIAHLVPVDEIIDVIVQGQASRQVANVSPLKKSYNSDLKVIEFDIEKAKKLLDEAGWIDTDKNNIRDKVVNGEKLQFSFKLSYMSGNAATKETILMIKEEMYKAGIDVIPSPMDFTLFYKNAQDHKFDAMLGGWGGSAGYSDPMQLWHTEAWASKGSNFTGFGDAQSDSLIKLANTSLNPADHIAATKALQKKIYDDQPYVFMYSYKRKIAIHKRFDNANMYNEKPGVALNNLILKPEFRGNTLKPE</sequence>
<dbReference type="OrthoDB" id="9772924at2"/>
<dbReference type="Pfam" id="PF00496">
    <property type="entry name" value="SBP_bac_5"/>
    <property type="match status" value="1"/>
</dbReference>
<evidence type="ECO:0000313" key="6">
    <source>
        <dbReference type="Proteomes" id="UP000321721"/>
    </source>
</evidence>
<dbReference type="EMBL" id="VOOS01000001">
    <property type="protein sequence ID" value="TXB66779.1"/>
    <property type="molecule type" value="Genomic_DNA"/>
</dbReference>